<proteinExistence type="predicted"/>
<protein>
    <recommendedName>
        <fullName evidence="3">Phosphatidylcholine 1-acylhydrolase</fullName>
    </recommendedName>
</protein>
<name>A0ABR7X5V3_9SPHI</name>
<organism evidence="1 2">
    <name type="scientific">Mucilaginibacter rigui</name>
    <dbReference type="NCBI Taxonomy" id="534635"/>
    <lineage>
        <taxon>Bacteria</taxon>
        <taxon>Pseudomonadati</taxon>
        <taxon>Bacteroidota</taxon>
        <taxon>Sphingobacteriia</taxon>
        <taxon>Sphingobacteriales</taxon>
        <taxon>Sphingobacteriaceae</taxon>
        <taxon>Mucilaginibacter</taxon>
    </lineage>
</organism>
<keyword evidence="2" id="KW-1185">Reference proteome</keyword>
<evidence type="ECO:0000313" key="2">
    <source>
        <dbReference type="Proteomes" id="UP000618754"/>
    </source>
</evidence>
<reference evidence="1 2" key="1">
    <citation type="submission" date="2020-09" db="EMBL/GenBank/DDBJ databases">
        <title>Novel species of Mucilaginibacter isolated from a glacier on the Tibetan Plateau.</title>
        <authorList>
            <person name="Liu Q."/>
            <person name="Xin Y.-H."/>
        </authorList>
    </citation>
    <scope>NUCLEOTIDE SEQUENCE [LARGE SCALE GENOMIC DNA]</scope>
    <source>
        <strain evidence="1 2">CGMCC 1.13878</strain>
    </source>
</reference>
<dbReference type="EMBL" id="JACWMW010000002">
    <property type="protein sequence ID" value="MBD1385217.1"/>
    <property type="molecule type" value="Genomic_DNA"/>
</dbReference>
<evidence type="ECO:0008006" key="3">
    <source>
        <dbReference type="Google" id="ProtNLM"/>
    </source>
</evidence>
<evidence type="ECO:0000313" key="1">
    <source>
        <dbReference type="EMBL" id="MBD1385217.1"/>
    </source>
</evidence>
<comment type="caution">
    <text evidence="1">The sequence shown here is derived from an EMBL/GenBank/DDBJ whole genome shotgun (WGS) entry which is preliminary data.</text>
</comment>
<gene>
    <name evidence="1" type="ORF">IDJ75_07990</name>
</gene>
<dbReference type="Proteomes" id="UP000618754">
    <property type="component" value="Unassembled WGS sequence"/>
</dbReference>
<accession>A0ABR7X5V3</accession>
<sequence length="333" mass="38067">MFKHLTSSVQIRFITILLLILSGRGSYASIIDTATNHATADTGKVATRIINRDFNNIYVQNLKPSFFGQELFQPVKTKLVGDINAHFVLFNTPTSRFFFDVSARIKVRLLAQYGEPVKSPSYMPSGNLYYRLNSDAYKPQFLQLSYTHHSNGIRGSTLLPDGSFNRDSGKFSTDFYSLNYTIGKRVDKTNTIDNHYSTIGVELHRGLFGNDAALGLPGHYGFVRVNGGYIYNIAKKYQDDIDPGKSSFKNWQRIQFDFTYIADKYNGYNAFNLKKRLNVSLKYYYQFPFMQNVSFIVGGGYRGQDDYNIYFEDSYAYVQFGIASGLNFLFHKN</sequence>
<dbReference type="RefSeq" id="WP_191175105.1">
    <property type="nucleotide sequence ID" value="NZ_JACWMW010000002.1"/>
</dbReference>